<name>A0A6L3T8V5_9HYPH</name>
<dbReference type="SUPFAM" id="SSF56563">
    <property type="entry name" value="Major capsid protein gp5"/>
    <property type="match status" value="1"/>
</dbReference>
<dbReference type="Gene3D" id="3.30.2400.10">
    <property type="entry name" value="Major capsid protein gp5"/>
    <property type="match status" value="1"/>
</dbReference>
<dbReference type="InterPro" id="IPR024455">
    <property type="entry name" value="Phage_capsid"/>
</dbReference>
<dbReference type="Gene3D" id="3.30.2320.10">
    <property type="entry name" value="hypothetical protein PF0899 domain"/>
    <property type="match status" value="1"/>
</dbReference>
<feature type="domain" description="Phage capsid-like C-terminal" evidence="2">
    <location>
        <begin position="78"/>
        <end position="174"/>
    </location>
</feature>
<dbReference type="Pfam" id="PF05065">
    <property type="entry name" value="Phage_capsid"/>
    <property type="match status" value="1"/>
</dbReference>
<keyword evidence="4" id="KW-1185">Reference proteome</keyword>
<evidence type="ECO:0000256" key="1">
    <source>
        <dbReference type="ARBA" id="ARBA00004328"/>
    </source>
</evidence>
<reference evidence="3 4" key="1">
    <citation type="submission" date="2019-09" db="EMBL/GenBank/DDBJ databases">
        <title>YIM 48816 draft genome.</title>
        <authorList>
            <person name="Jiang L."/>
        </authorList>
    </citation>
    <scope>NUCLEOTIDE SEQUENCE [LARGE SCALE GENOMIC DNA]</scope>
    <source>
        <strain evidence="3 4">YIM 48816</strain>
    </source>
</reference>
<gene>
    <name evidence="3" type="ORF">F6X53_01070</name>
</gene>
<organism evidence="3 4">
    <name type="scientific">Methylobacterium soli</name>
    <dbReference type="NCBI Taxonomy" id="553447"/>
    <lineage>
        <taxon>Bacteria</taxon>
        <taxon>Pseudomonadati</taxon>
        <taxon>Pseudomonadota</taxon>
        <taxon>Alphaproteobacteria</taxon>
        <taxon>Hyphomicrobiales</taxon>
        <taxon>Methylobacteriaceae</taxon>
        <taxon>Methylobacterium</taxon>
    </lineage>
</organism>
<comment type="caution">
    <text evidence="3">The sequence shown here is derived from an EMBL/GenBank/DDBJ whole genome shotgun (WGS) entry which is preliminary data.</text>
</comment>
<evidence type="ECO:0000313" key="4">
    <source>
        <dbReference type="Proteomes" id="UP000474159"/>
    </source>
</evidence>
<sequence length="178" mass="19656">MTVNTQLPDNLSGATLPACLEPRFRKPRLNPVEASDYLAAAYGTPVAVATLAKWRCIKSDGPAFDRFGRSIFYRRAVLDDTTGRYYWQESIAEGQPPTLLGRPVVEAVDMPDVAANATPVLFGDIQSAYRIYDRVGMSILRDPYSIATEGQTRFHARRRVGAGVVRPEAVRKLKIAAN</sequence>
<dbReference type="NCBIfam" id="TIGR01554">
    <property type="entry name" value="major_cap_HK97"/>
    <property type="match status" value="1"/>
</dbReference>
<proteinExistence type="predicted"/>
<dbReference type="InterPro" id="IPR054612">
    <property type="entry name" value="Phage_capsid-like_C"/>
</dbReference>
<dbReference type="EMBL" id="VZZK01000001">
    <property type="protein sequence ID" value="KAB1081722.1"/>
    <property type="molecule type" value="Genomic_DNA"/>
</dbReference>
<dbReference type="AlphaFoldDB" id="A0A6L3T8V5"/>
<dbReference type="Proteomes" id="UP000474159">
    <property type="component" value="Unassembled WGS sequence"/>
</dbReference>
<comment type="subcellular location">
    <subcellularLocation>
        <location evidence="1">Virion</location>
    </subcellularLocation>
</comment>
<dbReference type="RefSeq" id="WP_150996310.1">
    <property type="nucleotide sequence ID" value="NZ_BPQY01000604.1"/>
</dbReference>
<accession>A0A6L3T8V5</accession>
<dbReference type="OrthoDB" id="9786516at2"/>
<evidence type="ECO:0000259" key="2">
    <source>
        <dbReference type="Pfam" id="PF05065"/>
    </source>
</evidence>
<protein>
    <submittedName>
        <fullName evidence="3">Phage major capsid protein</fullName>
    </submittedName>
</protein>
<evidence type="ECO:0000313" key="3">
    <source>
        <dbReference type="EMBL" id="KAB1081722.1"/>
    </source>
</evidence>